<evidence type="ECO:0000313" key="1">
    <source>
        <dbReference type="EMBL" id="NRQ42079.1"/>
    </source>
</evidence>
<proteinExistence type="predicted"/>
<dbReference type="Proteomes" id="UP000523161">
    <property type="component" value="Unassembled WGS sequence"/>
</dbReference>
<sequence>MSTKPDLKTAMQQLLVEVKATLPLYEPATFVCGITNTDCQGCPKKLLEMVDAEVSFWEHAIKNGRIPKFDELRRFGKLCLSVKRSLIRNKILAAD</sequence>
<organism evidence="1 2">
    <name type="scientific">Rheinheimera lutimaris</name>
    <dbReference type="NCBI Taxonomy" id="2740584"/>
    <lineage>
        <taxon>Bacteria</taxon>
        <taxon>Pseudomonadati</taxon>
        <taxon>Pseudomonadota</taxon>
        <taxon>Gammaproteobacteria</taxon>
        <taxon>Chromatiales</taxon>
        <taxon>Chromatiaceae</taxon>
        <taxon>Rheinheimera</taxon>
    </lineage>
</organism>
<gene>
    <name evidence="1" type="ORF">HRH59_05780</name>
</gene>
<dbReference type="RefSeq" id="WP_173500318.1">
    <property type="nucleotide sequence ID" value="NZ_JABSOD010000004.1"/>
</dbReference>
<evidence type="ECO:0000313" key="2">
    <source>
        <dbReference type="Proteomes" id="UP000523161"/>
    </source>
</evidence>
<reference evidence="1 2" key="1">
    <citation type="submission" date="2020-06" db="EMBL/GenBank/DDBJ databases">
        <title>Rheinheimera sp. nov., a marine bacterium isolated from coastal.</title>
        <authorList>
            <person name="Yu Q."/>
            <person name="Qi Y."/>
            <person name="Pu J."/>
        </authorList>
    </citation>
    <scope>NUCLEOTIDE SEQUENCE [LARGE SCALE GENOMIC DNA]</scope>
    <source>
        <strain evidence="1 2">YQF-2</strain>
    </source>
</reference>
<protein>
    <submittedName>
        <fullName evidence="1">Uncharacterized protein</fullName>
    </submittedName>
</protein>
<keyword evidence="2" id="KW-1185">Reference proteome</keyword>
<name>A0A7Y5APX5_9GAMM</name>
<dbReference type="EMBL" id="JABSOD010000004">
    <property type="protein sequence ID" value="NRQ42079.1"/>
    <property type="molecule type" value="Genomic_DNA"/>
</dbReference>
<dbReference type="AlphaFoldDB" id="A0A7Y5APX5"/>
<accession>A0A7Y5APX5</accession>
<comment type="caution">
    <text evidence="1">The sequence shown here is derived from an EMBL/GenBank/DDBJ whole genome shotgun (WGS) entry which is preliminary data.</text>
</comment>